<sequence length="83" mass="8339">MNLLLLLSALLSALTGGASAVRAPVAAHAAARVAAAVQADIRAAPAASRPQQALPTIAALPAASFATLVLIATQPLYASRRRE</sequence>
<name>A0A9X2HZW8_9SPHN</name>
<dbReference type="RefSeq" id="WP_254290544.1">
    <property type="nucleotide sequence ID" value="NZ_JAMLDY010000031.1"/>
</dbReference>
<reference evidence="2" key="1">
    <citation type="submission" date="2022-05" db="EMBL/GenBank/DDBJ databases">
        <title>Sphingomonas sp. strain RP10 Genome sequencing and assembly.</title>
        <authorList>
            <person name="Kim I."/>
        </authorList>
    </citation>
    <scope>NUCLEOTIDE SEQUENCE</scope>
    <source>
        <strain evidence="2">RP10</strain>
    </source>
</reference>
<comment type="caution">
    <text evidence="2">The sequence shown here is derived from an EMBL/GenBank/DDBJ whole genome shotgun (WGS) entry which is preliminary data.</text>
</comment>
<gene>
    <name evidence="2" type="ORF">M9979_16835</name>
</gene>
<feature type="chain" id="PRO_5040771312" evidence="1">
    <location>
        <begin position="21"/>
        <end position="83"/>
    </location>
</feature>
<evidence type="ECO:0000313" key="2">
    <source>
        <dbReference type="EMBL" id="MCP3736534.1"/>
    </source>
</evidence>
<dbReference type="AlphaFoldDB" id="A0A9X2HZW8"/>
<accession>A0A9X2HZW8</accession>
<organism evidence="2 3">
    <name type="scientific">Sphingomonas liriopis</name>
    <dbReference type="NCBI Taxonomy" id="2949094"/>
    <lineage>
        <taxon>Bacteria</taxon>
        <taxon>Pseudomonadati</taxon>
        <taxon>Pseudomonadota</taxon>
        <taxon>Alphaproteobacteria</taxon>
        <taxon>Sphingomonadales</taxon>
        <taxon>Sphingomonadaceae</taxon>
        <taxon>Sphingomonas</taxon>
    </lineage>
</organism>
<keyword evidence="1" id="KW-0732">Signal</keyword>
<evidence type="ECO:0000313" key="3">
    <source>
        <dbReference type="Proteomes" id="UP001139486"/>
    </source>
</evidence>
<dbReference type="EMBL" id="JAMLDY010000031">
    <property type="protein sequence ID" value="MCP3736534.1"/>
    <property type="molecule type" value="Genomic_DNA"/>
</dbReference>
<protein>
    <submittedName>
        <fullName evidence="2">Uncharacterized protein</fullName>
    </submittedName>
</protein>
<feature type="signal peptide" evidence="1">
    <location>
        <begin position="1"/>
        <end position="20"/>
    </location>
</feature>
<dbReference type="Proteomes" id="UP001139486">
    <property type="component" value="Unassembled WGS sequence"/>
</dbReference>
<keyword evidence="3" id="KW-1185">Reference proteome</keyword>
<evidence type="ECO:0000256" key="1">
    <source>
        <dbReference type="SAM" id="SignalP"/>
    </source>
</evidence>
<proteinExistence type="predicted"/>